<dbReference type="SMART" id="SM00471">
    <property type="entry name" value="HDc"/>
    <property type="match status" value="1"/>
</dbReference>
<dbReference type="PATRIC" id="fig|1150625.3.peg.1"/>
<dbReference type="SUPFAM" id="SSF109604">
    <property type="entry name" value="HD-domain/PDEase-like"/>
    <property type="match status" value="1"/>
</dbReference>
<dbReference type="Gene3D" id="1.10.3210.10">
    <property type="entry name" value="Hypothetical protein af1432"/>
    <property type="match status" value="1"/>
</dbReference>
<dbReference type="InterPro" id="IPR003607">
    <property type="entry name" value="HD/PDEase_dom"/>
</dbReference>
<dbReference type="PANTHER" id="PTHR43155:SF2">
    <property type="entry name" value="CYCLIC DI-GMP PHOSPHODIESTERASE PA4108"/>
    <property type="match status" value="1"/>
</dbReference>
<comment type="caution">
    <text evidence="2">The sequence shown here is derived from an EMBL/GenBank/DDBJ whole genome shotgun (WGS) entry which is preliminary data.</text>
</comment>
<evidence type="ECO:0000313" key="2">
    <source>
        <dbReference type="EMBL" id="KUP09357.1"/>
    </source>
</evidence>
<dbReference type="CDD" id="cd00077">
    <property type="entry name" value="HDc"/>
    <property type="match status" value="1"/>
</dbReference>
<dbReference type="Proteomes" id="UP000074108">
    <property type="component" value="Unassembled WGS sequence"/>
</dbReference>
<protein>
    <recommendedName>
        <fullName evidence="1">HD-GYP domain-containing protein</fullName>
    </recommendedName>
</protein>
<proteinExistence type="predicted"/>
<dbReference type="PANTHER" id="PTHR43155">
    <property type="entry name" value="CYCLIC DI-GMP PHOSPHODIESTERASE PA4108-RELATED"/>
    <property type="match status" value="1"/>
</dbReference>
<dbReference type="PROSITE" id="PS51832">
    <property type="entry name" value="HD_GYP"/>
    <property type="match status" value="1"/>
</dbReference>
<dbReference type="InterPro" id="IPR037522">
    <property type="entry name" value="HD_GYP_dom"/>
</dbReference>
<gene>
    <name evidence="2" type="ORF">Q75_00010</name>
</gene>
<reference evidence="2 3" key="1">
    <citation type="journal article" date="2016" name="Front. Microbiol.">
        <title>Microevolution Analysis of Bacillus coahuilensis Unveils Differences in Phosphorus Acquisition Strategies and Their Regulation.</title>
        <authorList>
            <person name="Gomez-Lunar Z."/>
            <person name="Hernandez-Gonzalez I."/>
            <person name="Rodriguez-Torres M.D."/>
            <person name="Souza V."/>
            <person name="Olmedo-Alvarez G."/>
        </authorList>
    </citation>
    <scope>NUCLEOTIDE SEQUENCE [LARGE SCALE GENOMIC DNA]</scope>
    <source>
        <strain evidence="3">p1.1.43</strain>
    </source>
</reference>
<name>A0A147KCE4_9BACI</name>
<sequence length="362" mass="41073">MRVQRNEVEEGCIVERDVMGATAYPLFPKSTVLSAIHLKMLKAFQIEELYVENVKSDGTSFTPKTITPLTEIEEMNPLEDTDLLKDYLKAVQEYKKEFISWQSGAPVNVAKVREFFLPLFTRVLEESHNMYSLIHQSTKEDYVYHHAIGVGLLSGLIARKLDYDQGSSIQIAMAGVLSDAGMAKVSPQILWKNSTLTSKEFEEVRGHTTQSYFLIKETPFLKPEAKLAIYQHHERLDGSGYPKGEEKDRIHPYGQVLAVADVFHAMSSEKPYRSKQSPFKVLEMVREDMFGKFDLQIITALTSLISDLPNGTVIRLSDGQLASVLLTKTENMTRPLVKVLNSEEIIDLEKNRKLFIETIIHS</sequence>
<evidence type="ECO:0000313" key="3">
    <source>
        <dbReference type="Proteomes" id="UP000074108"/>
    </source>
</evidence>
<evidence type="ECO:0000259" key="1">
    <source>
        <dbReference type="PROSITE" id="PS51832"/>
    </source>
</evidence>
<dbReference type="EMBL" id="LDYG01000001">
    <property type="protein sequence ID" value="KUP09357.1"/>
    <property type="molecule type" value="Genomic_DNA"/>
</dbReference>
<accession>A0A147KCE4</accession>
<dbReference type="AlphaFoldDB" id="A0A147KCE4"/>
<organism evidence="2 3">
    <name type="scientific">Bacillus coahuilensis p1.1.43</name>
    <dbReference type="NCBI Taxonomy" id="1150625"/>
    <lineage>
        <taxon>Bacteria</taxon>
        <taxon>Bacillati</taxon>
        <taxon>Bacillota</taxon>
        <taxon>Bacilli</taxon>
        <taxon>Bacillales</taxon>
        <taxon>Bacillaceae</taxon>
        <taxon>Bacillus</taxon>
    </lineage>
</organism>
<dbReference type="OrthoDB" id="9759601at2"/>
<feature type="domain" description="HD-GYP" evidence="1">
    <location>
        <begin position="121"/>
        <end position="317"/>
    </location>
</feature>
<keyword evidence="3" id="KW-1185">Reference proteome</keyword>
<dbReference type="RefSeq" id="WP_059349909.1">
    <property type="nucleotide sequence ID" value="NZ_LDYG01000001.1"/>
</dbReference>
<dbReference type="Pfam" id="PF13487">
    <property type="entry name" value="HD_5"/>
    <property type="match status" value="1"/>
</dbReference>
<dbReference type="STRING" id="1150625.Q75_00010"/>